<evidence type="ECO:0008006" key="4">
    <source>
        <dbReference type="Google" id="ProtNLM"/>
    </source>
</evidence>
<gene>
    <name evidence="2" type="ORF">FOZ63_004174</name>
</gene>
<proteinExistence type="predicted"/>
<organism evidence="2 3">
    <name type="scientific">Perkinsus olseni</name>
    <name type="common">Perkinsus atlanticus</name>
    <dbReference type="NCBI Taxonomy" id="32597"/>
    <lineage>
        <taxon>Eukaryota</taxon>
        <taxon>Sar</taxon>
        <taxon>Alveolata</taxon>
        <taxon>Perkinsozoa</taxon>
        <taxon>Perkinsea</taxon>
        <taxon>Perkinsida</taxon>
        <taxon>Perkinsidae</taxon>
        <taxon>Perkinsus</taxon>
    </lineage>
</organism>
<dbReference type="Proteomes" id="UP000553632">
    <property type="component" value="Unassembled WGS sequence"/>
</dbReference>
<dbReference type="PANTHER" id="PTHR15615">
    <property type="match status" value="1"/>
</dbReference>
<dbReference type="GO" id="GO:0019901">
    <property type="term" value="F:protein kinase binding"/>
    <property type="evidence" value="ECO:0007669"/>
    <property type="project" value="InterPro"/>
</dbReference>
<feature type="region of interest" description="Disordered" evidence="1">
    <location>
        <begin position="1"/>
        <end position="83"/>
    </location>
</feature>
<name>A0A7J6SH91_PEROL</name>
<comment type="caution">
    <text evidence="2">The sequence shown here is derived from an EMBL/GenBank/DDBJ whole genome shotgun (WGS) entry which is preliminary data.</text>
</comment>
<dbReference type="InterPro" id="IPR036915">
    <property type="entry name" value="Cyclin-like_sf"/>
</dbReference>
<dbReference type="PANTHER" id="PTHR15615:SF108">
    <property type="entry name" value="PROTEIN CNPPD1"/>
    <property type="match status" value="1"/>
</dbReference>
<sequence length="373" mass="40807">MVSDNYSGEDYKGAPSSMSVATATRPIPSNPNSSRESTLRNNGVKSSLARHGARSSHNALRDSADGINNCKSREVGHGSASVPRSLSPIMFGTTLTANSSVLDGTSLDFSQTFNGGPPADISVGAPNAAGAPGTRRFSAMQERLLNAGIQFFHRHIRTDNEVLRRMKTNEMFQLFFEPQYYEKKAPGEQVNSVFINSVSDPSAVHVSSFILSILHQGLFSVSAFIVSIIYLSRFKEATQISLHASTWRPLFLTSLLIADKMWEDKPVRNSSLAKLFPVLSNAELNRMENKFLLKIRFNVQVKSDLFTSFCEKLLQENISTEISRCVSGSEYAAAFAEDESVVIKQQHLPQTAAAAAVTDPPKLHHPAVPQANT</sequence>
<protein>
    <recommendedName>
        <fullName evidence="4">Cyclin N-terminal domain-containing protein</fullName>
    </recommendedName>
</protein>
<reference evidence="2 3" key="1">
    <citation type="submission" date="2020-04" db="EMBL/GenBank/DDBJ databases">
        <title>Perkinsus olseni comparative genomics.</title>
        <authorList>
            <person name="Bogema D.R."/>
        </authorList>
    </citation>
    <scope>NUCLEOTIDE SEQUENCE [LARGE SCALE GENOMIC DNA]</scope>
    <source>
        <strain evidence="2 3">ATCC PRA-207</strain>
    </source>
</reference>
<evidence type="ECO:0000313" key="2">
    <source>
        <dbReference type="EMBL" id="KAF4732137.1"/>
    </source>
</evidence>
<dbReference type="CDD" id="cd20540">
    <property type="entry name" value="CYCLIN_CCNY_like"/>
    <property type="match status" value="1"/>
</dbReference>
<dbReference type="SUPFAM" id="SSF47954">
    <property type="entry name" value="Cyclin-like"/>
    <property type="match status" value="1"/>
</dbReference>
<dbReference type="AlphaFoldDB" id="A0A7J6SH91"/>
<dbReference type="Pfam" id="PF08613">
    <property type="entry name" value="Cyclin"/>
    <property type="match status" value="1"/>
</dbReference>
<feature type="non-terminal residue" evidence="2">
    <location>
        <position position="1"/>
    </location>
</feature>
<feature type="compositionally biased region" description="Polar residues" evidence="1">
    <location>
        <begin position="30"/>
        <end position="45"/>
    </location>
</feature>
<feature type="region of interest" description="Disordered" evidence="1">
    <location>
        <begin position="354"/>
        <end position="373"/>
    </location>
</feature>
<dbReference type="Gene3D" id="1.10.472.10">
    <property type="entry name" value="Cyclin-like"/>
    <property type="match status" value="1"/>
</dbReference>
<evidence type="ECO:0000256" key="1">
    <source>
        <dbReference type="SAM" id="MobiDB-lite"/>
    </source>
</evidence>
<dbReference type="InterPro" id="IPR013922">
    <property type="entry name" value="Cyclin_PHO80-like"/>
</dbReference>
<evidence type="ECO:0000313" key="3">
    <source>
        <dbReference type="Proteomes" id="UP000553632"/>
    </source>
</evidence>
<accession>A0A7J6SH91</accession>
<keyword evidence="3" id="KW-1185">Reference proteome</keyword>
<dbReference type="EMBL" id="JABANO010018259">
    <property type="protein sequence ID" value="KAF4732137.1"/>
    <property type="molecule type" value="Genomic_DNA"/>
</dbReference>